<evidence type="ECO:0000313" key="1">
    <source>
        <dbReference type="EMBL" id="QDU22893.1"/>
    </source>
</evidence>
<evidence type="ECO:0000313" key="2">
    <source>
        <dbReference type="Proteomes" id="UP000319576"/>
    </source>
</evidence>
<protein>
    <submittedName>
        <fullName evidence="1">Carnitine operon protein CaiE</fullName>
    </submittedName>
</protein>
<dbReference type="Pfam" id="PF00132">
    <property type="entry name" value="Hexapep"/>
    <property type="match status" value="1"/>
</dbReference>
<name>A0A517XZI4_9BACT</name>
<dbReference type="RefSeq" id="WP_145243005.1">
    <property type="nucleotide sequence ID" value="NZ_CP036273.1"/>
</dbReference>
<dbReference type="EMBL" id="CP036273">
    <property type="protein sequence ID" value="QDU22893.1"/>
    <property type="molecule type" value="Genomic_DNA"/>
</dbReference>
<dbReference type="AlphaFoldDB" id="A0A517XZI4"/>
<keyword evidence="2" id="KW-1185">Reference proteome</keyword>
<dbReference type="InterPro" id="IPR050484">
    <property type="entry name" value="Transf_Hexapept/Carb_Anhydrase"/>
</dbReference>
<organism evidence="1 2">
    <name type="scientific">Urbifossiella limnaea</name>
    <dbReference type="NCBI Taxonomy" id="2528023"/>
    <lineage>
        <taxon>Bacteria</taxon>
        <taxon>Pseudomonadati</taxon>
        <taxon>Planctomycetota</taxon>
        <taxon>Planctomycetia</taxon>
        <taxon>Gemmatales</taxon>
        <taxon>Gemmataceae</taxon>
        <taxon>Urbifossiella</taxon>
    </lineage>
</organism>
<reference evidence="1 2" key="1">
    <citation type="submission" date="2019-02" db="EMBL/GenBank/DDBJ databases">
        <title>Deep-cultivation of Planctomycetes and their phenomic and genomic characterization uncovers novel biology.</title>
        <authorList>
            <person name="Wiegand S."/>
            <person name="Jogler M."/>
            <person name="Boedeker C."/>
            <person name="Pinto D."/>
            <person name="Vollmers J."/>
            <person name="Rivas-Marin E."/>
            <person name="Kohn T."/>
            <person name="Peeters S.H."/>
            <person name="Heuer A."/>
            <person name="Rast P."/>
            <person name="Oberbeckmann S."/>
            <person name="Bunk B."/>
            <person name="Jeske O."/>
            <person name="Meyerdierks A."/>
            <person name="Storesund J.E."/>
            <person name="Kallscheuer N."/>
            <person name="Luecker S."/>
            <person name="Lage O.M."/>
            <person name="Pohl T."/>
            <person name="Merkel B.J."/>
            <person name="Hornburger P."/>
            <person name="Mueller R.-W."/>
            <person name="Bruemmer F."/>
            <person name="Labrenz M."/>
            <person name="Spormann A.M."/>
            <person name="Op den Camp H."/>
            <person name="Overmann J."/>
            <person name="Amann R."/>
            <person name="Jetten M.S.M."/>
            <person name="Mascher T."/>
            <person name="Medema M.H."/>
            <person name="Devos D.P."/>
            <person name="Kaster A.-K."/>
            <person name="Ovreas L."/>
            <person name="Rohde M."/>
            <person name="Galperin M.Y."/>
            <person name="Jogler C."/>
        </authorList>
    </citation>
    <scope>NUCLEOTIDE SEQUENCE [LARGE SCALE GENOMIC DNA]</scope>
    <source>
        <strain evidence="1 2">ETA_A1</strain>
    </source>
</reference>
<dbReference type="InterPro" id="IPR011004">
    <property type="entry name" value="Trimer_LpxA-like_sf"/>
</dbReference>
<gene>
    <name evidence="1" type="primary">caiE</name>
    <name evidence="1" type="ORF">ETAA1_48820</name>
</gene>
<accession>A0A517XZI4</accession>
<dbReference type="Proteomes" id="UP000319576">
    <property type="component" value="Chromosome"/>
</dbReference>
<dbReference type="KEGG" id="uli:ETAA1_48820"/>
<dbReference type="CDD" id="cd04645">
    <property type="entry name" value="LbH_gamma_CA_like"/>
    <property type="match status" value="1"/>
</dbReference>
<dbReference type="InterPro" id="IPR001451">
    <property type="entry name" value="Hexapep"/>
</dbReference>
<dbReference type="InterPro" id="IPR047324">
    <property type="entry name" value="LbH_gamma_CA-like"/>
</dbReference>
<dbReference type="Gene3D" id="2.160.10.10">
    <property type="entry name" value="Hexapeptide repeat proteins"/>
    <property type="match status" value="1"/>
</dbReference>
<proteinExistence type="predicted"/>
<sequence>MLFLAPTAVLTADVTCGPGVNVWYGAAIRGDVAPVVLGENVNVQDCAVVHCDFGVPNVLEPGVVVGHAAVVHGARVGADTLVGIGAKLLSGSVIGPECLIAAGAVVPPGMVVQPRSVVMGLPGRVVRPATAAEIANTRRINERYRELAARYAAGDIPVTIGRYAAQ</sequence>
<dbReference type="OrthoDB" id="9803036at2"/>
<dbReference type="PANTHER" id="PTHR13061">
    <property type="entry name" value="DYNACTIN SUBUNIT P25"/>
    <property type="match status" value="1"/>
</dbReference>
<dbReference type="SUPFAM" id="SSF51161">
    <property type="entry name" value="Trimeric LpxA-like enzymes"/>
    <property type="match status" value="1"/>
</dbReference>
<dbReference type="PANTHER" id="PTHR13061:SF29">
    <property type="entry name" value="GAMMA CARBONIC ANHYDRASE-LIKE 1, MITOCHONDRIAL-RELATED"/>
    <property type="match status" value="1"/>
</dbReference>